<dbReference type="PRINTS" id="PR01955">
    <property type="entry name" value="LANCFRANKIA"/>
</dbReference>
<dbReference type="Gene3D" id="1.50.10.20">
    <property type="match status" value="1"/>
</dbReference>
<sequence>MATGAPGIALLHVENARSGTGSWDTARQWLAAMSRGPVTAKPDAAGLYFGLPAVAFALHAAGHDGFTATLDTFDRYIATLTQHRLARVHERIDRAYLPALREFDLISSLTGIGAGLQPMREPPVEHLDLAWPGIGRTAIQQVADHMMIETLRLLAALNGVAHSIR</sequence>
<dbReference type="SUPFAM" id="SSF158745">
    <property type="entry name" value="LanC-like"/>
    <property type="match status" value="1"/>
</dbReference>
<reference evidence="2" key="1">
    <citation type="journal article" date="2019" name="Int. J. Syst. Evol. Microbiol.">
        <title>The Global Catalogue of Microorganisms (GCM) 10K type strain sequencing project: providing services to taxonomists for standard genome sequencing and annotation.</title>
        <authorList>
            <consortium name="The Broad Institute Genomics Platform"/>
            <consortium name="The Broad Institute Genome Sequencing Center for Infectious Disease"/>
            <person name="Wu L."/>
            <person name="Ma J."/>
        </authorList>
    </citation>
    <scope>NUCLEOTIDE SEQUENCE [LARGE SCALE GENOMIC DNA]</scope>
    <source>
        <strain evidence="2">JCM 31486</strain>
    </source>
</reference>
<dbReference type="EMBL" id="JBHTIS010000918">
    <property type="protein sequence ID" value="MFD1047076.1"/>
    <property type="molecule type" value="Genomic_DNA"/>
</dbReference>
<comment type="caution">
    <text evidence="1">The sequence shown here is derived from an EMBL/GenBank/DDBJ whole genome shotgun (WGS) entry which is preliminary data.</text>
</comment>
<dbReference type="Proteomes" id="UP001597045">
    <property type="component" value="Unassembled WGS sequence"/>
</dbReference>
<keyword evidence="2" id="KW-1185">Reference proteome</keyword>
<name>A0ABW3M8Z5_9PSEU</name>
<evidence type="ECO:0000313" key="1">
    <source>
        <dbReference type="EMBL" id="MFD1047076.1"/>
    </source>
</evidence>
<evidence type="ECO:0000313" key="2">
    <source>
        <dbReference type="Proteomes" id="UP001597045"/>
    </source>
</evidence>
<accession>A0ABW3M8Z5</accession>
<gene>
    <name evidence="1" type="ORF">ACFQ1S_16740</name>
</gene>
<proteinExistence type="predicted"/>
<protein>
    <submittedName>
        <fullName evidence="1">Lanthionine synthetase LanC family protein</fullName>
    </submittedName>
</protein>
<dbReference type="Pfam" id="PF05147">
    <property type="entry name" value="LANC_like"/>
    <property type="match status" value="1"/>
</dbReference>
<dbReference type="InterPro" id="IPR007822">
    <property type="entry name" value="LANC-like"/>
</dbReference>
<organism evidence="1 2">
    <name type="scientific">Kibdelosporangium lantanae</name>
    <dbReference type="NCBI Taxonomy" id="1497396"/>
    <lineage>
        <taxon>Bacteria</taxon>
        <taxon>Bacillati</taxon>
        <taxon>Actinomycetota</taxon>
        <taxon>Actinomycetes</taxon>
        <taxon>Pseudonocardiales</taxon>
        <taxon>Pseudonocardiaceae</taxon>
        <taxon>Kibdelosporangium</taxon>
    </lineage>
</organism>